<comment type="subcellular location">
    <subcellularLocation>
        <location evidence="1">Membrane</location>
        <topology evidence="1">Multi-pass membrane protein</topology>
    </subcellularLocation>
</comment>
<keyword evidence="4 6" id="KW-0472">Membrane</keyword>
<feature type="transmembrane region" description="Helical" evidence="6">
    <location>
        <begin position="50"/>
        <end position="69"/>
    </location>
</feature>
<evidence type="ECO:0008006" key="9">
    <source>
        <dbReference type="Google" id="ProtNLM"/>
    </source>
</evidence>
<dbReference type="GO" id="GO:0022857">
    <property type="term" value="F:transmembrane transporter activity"/>
    <property type="evidence" value="ECO:0007669"/>
    <property type="project" value="InterPro"/>
</dbReference>
<comment type="caution">
    <text evidence="7">The sequence shown here is derived from an EMBL/GenBank/DDBJ whole genome shotgun (WGS) entry which is preliminary data.</text>
</comment>
<evidence type="ECO:0000256" key="5">
    <source>
        <dbReference type="SAM" id="MobiDB-lite"/>
    </source>
</evidence>
<name>A0A7J7H6H1_CAMSI</name>
<evidence type="ECO:0000256" key="3">
    <source>
        <dbReference type="ARBA" id="ARBA00022989"/>
    </source>
</evidence>
<organism evidence="7 8">
    <name type="scientific">Camellia sinensis</name>
    <name type="common">Tea plant</name>
    <name type="synonym">Thea sinensis</name>
    <dbReference type="NCBI Taxonomy" id="4442"/>
    <lineage>
        <taxon>Eukaryota</taxon>
        <taxon>Viridiplantae</taxon>
        <taxon>Streptophyta</taxon>
        <taxon>Embryophyta</taxon>
        <taxon>Tracheophyta</taxon>
        <taxon>Spermatophyta</taxon>
        <taxon>Magnoliopsida</taxon>
        <taxon>eudicotyledons</taxon>
        <taxon>Gunneridae</taxon>
        <taxon>Pentapetalae</taxon>
        <taxon>asterids</taxon>
        <taxon>Ericales</taxon>
        <taxon>Theaceae</taxon>
        <taxon>Camellia</taxon>
    </lineage>
</organism>
<gene>
    <name evidence="7" type="ORF">HYC85_013808</name>
</gene>
<keyword evidence="8" id="KW-1185">Reference proteome</keyword>
<evidence type="ECO:0000313" key="7">
    <source>
        <dbReference type="EMBL" id="KAF5947851.1"/>
    </source>
</evidence>
<evidence type="ECO:0000256" key="1">
    <source>
        <dbReference type="ARBA" id="ARBA00004141"/>
    </source>
</evidence>
<dbReference type="InterPro" id="IPR037185">
    <property type="entry name" value="EmrE-like"/>
</dbReference>
<reference evidence="8" key="1">
    <citation type="journal article" date="2020" name="Nat. Commun.">
        <title>Genome assembly of wild tea tree DASZ reveals pedigree and selection history of tea varieties.</title>
        <authorList>
            <person name="Zhang W."/>
            <person name="Zhang Y."/>
            <person name="Qiu H."/>
            <person name="Guo Y."/>
            <person name="Wan H."/>
            <person name="Zhang X."/>
            <person name="Scossa F."/>
            <person name="Alseekh S."/>
            <person name="Zhang Q."/>
            <person name="Wang P."/>
            <person name="Xu L."/>
            <person name="Schmidt M.H."/>
            <person name="Jia X."/>
            <person name="Li D."/>
            <person name="Zhu A."/>
            <person name="Guo F."/>
            <person name="Chen W."/>
            <person name="Ni D."/>
            <person name="Usadel B."/>
            <person name="Fernie A.R."/>
            <person name="Wen W."/>
        </authorList>
    </citation>
    <scope>NUCLEOTIDE SEQUENCE [LARGE SCALE GENOMIC DNA]</scope>
    <source>
        <strain evidence="8">cv. G240</strain>
    </source>
</reference>
<dbReference type="InterPro" id="IPR030184">
    <property type="entry name" value="WAT1-related"/>
</dbReference>
<sequence>MQGIICSGVSYYISGVVMKEKGPVFVTAFNPLSLVIIAIIGSFVLAEQTYVGSVVGAIVIVIGLYLVIWGKSKDEYSSKSDNDQRVSFDQHDCMNHNTETETSDPEFVKGITRVVPKDEVV</sequence>
<evidence type="ECO:0000256" key="2">
    <source>
        <dbReference type="ARBA" id="ARBA00022692"/>
    </source>
</evidence>
<dbReference type="PANTHER" id="PTHR31218">
    <property type="entry name" value="WAT1-RELATED PROTEIN"/>
    <property type="match status" value="1"/>
</dbReference>
<keyword evidence="3 6" id="KW-1133">Transmembrane helix</keyword>
<evidence type="ECO:0000256" key="4">
    <source>
        <dbReference type="ARBA" id="ARBA00023136"/>
    </source>
</evidence>
<proteinExistence type="predicted"/>
<dbReference type="Proteomes" id="UP000593564">
    <property type="component" value="Unassembled WGS sequence"/>
</dbReference>
<dbReference type="AlphaFoldDB" id="A0A7J7H6H1"/>
<feature type="transmembrane region" description="Helical" evidence="6">
    <location>
        <begin position="24"/>
        <end position="44"/>
    </location>
</feature>
<feature type="region of interest" description="Disordered" evidence="5">
    <location>
        <begin position="75"/>
        <end position="103"/>
    </location>
</feature>
<dbReference type="EMBL" id="JACBKZ010000006">
    <property type="protein sequence ID" value="KAF5947851.1"/>
    <property type="molecule type" value="Genomic_DNA"/>
</dbReference>
<feature type="compositionally biased region" description="Basic and acidic residues" evidence="5">
    <location>
        <begin position="75"/>
        <end position="94"/>
    </location>
</feature>
<accession>A0A7J7H6H1</accession>
<keyword evidence="2 6" id="KW-0812">Transmembrane</keyword>
<dbReference type="SUPFAM" id="SSF103481">
    <property type="entry name" value="Multidrug resistance efflux transporter EmrE"/>
    <property type="match status" value="1"/>
</dbReference>
<reference evidence="7 8" key="2">
    <citation type="submission" date="2020-07" db="EMBL/GenBank/DDBJ databases">
        <title>Genome assembly of wild tea tree DASZ reveals pedigree and selection history of tea varieties.</title>
        <authorList>
            <person name="Zhang W."/>
        </authorList>
    </citation>
    <scope>NUCLEOTIDE SEQUENCE [LARGE SCALE GENOMIC DNA]</scope>
    <source>
        <strain evidence="8">cv. G240</strain>
        <tissue evidence="7">Leaf</tissue>
    </source>
</reference>
<protein>
    <recommendedName>
        <fullName evidence="9">WAT1-related protein</fullName>
    </recommendedName>
</protein>
<evidence type="ECO:0000313" key="8">
    <source>
        <dbReference type="Proteomes" id="UP000593564"/>
    </source>
</evidence>
<evidence type="ECO:0000256" key="6">
    <source>
        <dbReference type="SAM" id="Phobius"/>
    </source>
</evidence>
<dbReference type="GO" id="GO:0016020">
    <property type="term" value="C:membrane"/>
    <property type="evidence" value="ECO:0007669"/>
    <property type="project" value="InterPro"/>
</dbReference>